<dbReference type="InterPro" id="IPR052578">
    <property type="entry name" value="PI_Transfer_CRAL-TRIO"/>
</dbReference>
<name>A0ABZ1D738_9TREE</name>
<feature type="region of interest" description="Disordered" evidence="1">
    <location>
        <begin position="413"/>
        <end position="446"/>
    </location>
</feature>
<dbReference type="GeneID" id="87958986"/>
<keyword evidence="4" id="KW-1185">Reference proteome</keyword>
<feature type="region of interest" description="Disordered" evidence="1">
    <location>
        <begin position="332"/>
        <end position="401"/>
    </location>
</feature>
<dbReference type="SUPFAM" id="SSF52087">
    <property type="entry name" value="CRAL/TRIO domain"/>
    <property type="match status" value="1"/>
</dbReference>
<feature type="compositionally biased region" description="Low complexity" evidence="1">
    <location>
        <begin position="374"/>
        <end position="397"/>
    </location>
</feature>
<dbReference type="EMBL" id="CP141889">
    <property type="protein sequence ID" value="WRT69865.1"/>
    <property type="molecule type" value="Genomic_DNA"/>
</dbReference>
<dbReference type="Proteomes" id="UP001329825">
    <property type="component" value="Chromosome 9"/>
</dbReference>
<dbReference type="Pfam" id="PF00650">
    <property type="entry name" value="CRAL_TRIO"/>
    <property type="match status" value="1"/>
</dbReference>
<feature type="compositionally biased region" description="Polar residues" evidence="1">
    <location>
        <begin position="26"/>
        <end position="40"/>
    </location>
</feature>
<dbReference type="InterPro" id="IPR001251">
    <property type="entry name" value="CRAL-TRIO_dom"/>
</dbReference>
<dbReference type="InterPro" id="IPR036273">
    <property type="entry name" value="CRAL/TRIO_N_dom_sf"/>
</dbReference>
<feature type="region of interest" description="Disordered" evidence="1">
    <location>
        <begin position="1"/>
        <end position="42"/>
    </location>
</feature>
<evidence type="ECO:0000259" key="2">
    <source>
        <dbReference type="PROSITE" id="PS50191"/>
    </source>
</evidence>
<reference evidence="3 4" key="1">
    <citation type="submission" date="2024-01" db="EMBL/GenBank/DDBJ databases">
        <title>Comparative genomics of Cryptococcus and Kwoniella reveals pathogenesis evolution and contrasting modes of karyotype evolution via chromosome fusion or intercentromeric recombination.</title>
        <authorList>
            <person name="Coelho M.A."/>
            <person name="David-Palma M."/>
            <person name="Shea T."/>
            <person name="Bowers K."/>
            <person name="McGinley-Smith S."/>
            <person name="Mohammad A.W."/>
            <person name="Gnirke A."/>
            <person name="Yurkov A.M."/>
            <person name="Nowrousian M."/>
            <person name="Sun S."/>
            <person name="Cuomo C.A."/>
            <person name="Heitman J."/>
        </authorList>
    </citation>
    <scope>NUCLEOTIDE SEQUENCE [LARGE SCALE GENOMIC DNA]</scope>
    <source>
        <strain evidence="3">CBS 11374</strain>
    </source>
</reference>
<dbReference type="CDD" id="cd00170">
    <property type="entry name" value="SEC14"/>
    <property type="match status" value="1"/>
</dbReference>
<evidence type="ECO:0000313" key="3">
    <source>
        <dbReference type="EMBL" id="WRT69865.1"/>
    </source>
</evidence>
<feature type="compositionally biased region" description="Low complexity" evidence="1">
    <location>
        <begin position="1"/>
        <end position="18"/>
    </location>
</feature>
<gene>
    <name evidence="3" type="ORF">IL334_006856</name>
</gene>
<organism evidence="3 4">
    <name type="scientific">Kwoniella shivajii</name>
    <dbReference type="NCBI Taxonomy" id="564305"/>
    <lineage>
        <taxon>Eukaryota</taxon>
        <taxon>Fungi</taxon>
        <taxon>Dikarya</taxon>
        <taxon>Basidiomycota</taxon>
        <taxon>Agaricomycotina</taxon>
        <taxon>Tremellomycetes</taxon>
        <taxon>Tremellales</taxon>
        <taxon>Cryptococcaceae</taxon>
        <taxon>Kwoniella</taxon>
    </lineage>
</organism>
<evidence type="ECO:0000256" key="1">
    <source>
        <dbReference type="SAM" id="MobiDB-lite"/>
    </source>
</evidence>
<protein>
    <recommendedName>
        <fullName evidence="2">CRAL-TRIO domain-containing protein</fullName>
    </recommendedName>
</protein>
<proteinExistence type="predicted"/>
<feature type="domain" description="CRAL-TRIO" evidence="2">
    <location>
        <begin position="125"/>
        <end position="278"/>
    </location>
</feature>
<accession>A0ABZ1D738</accession>
<sequence>MSSFFSRSNKSASSSSSSLNKDGQELKSTSEIFTTPSQESSVKKKWDYNEEQLKQIEELKAFSHKLLLPESDVYHPWELRFLNDPGTHPRYMRAAKWKMDDAKKRIQGTIEWRREYKPELIQPDDVGIEAETGKIVLSGFDFDSRPILYMRPGRENTERSPRQIRHLIYHLERALDLMPPGQEQVAIIVDYKSATSQSNPSIAVARQVLNILQNHYVERLGRGLVVNMPWWINAFFTGITPFLDPITRDKIRFNPKLTELVPAAQLDSEFGGNYRFDFDHKVYWPTLTEFCHIAPDGTRINDQGEKIYPPSGNGIKAALEGLHPVKGAIASGQVEKVDPSKNASVTPTSGTDQSTRSQTGNETEKLSNVSEPQSTNTAVTADMTTTATTNVNSDSNTEGLEEGVKRLSLNRALTTVPGPPEGDAVFDHPPSEGEIAQARQSIEGSR</sequence>
<dbReference type="PANTHER" id="PTHR45824:SF29">
    <property type="entry name" value="GH16843P"/>
    <property type="match status" value="1"/>
</dbReference>
<dbReference type="RefSeq" id="XP_062794604.1">
    <property type="nucleotide sequence ID" value="XM_062938553.1"/>
</dbReference>
<dbReference type="InterPro" id="IPR036865">
    <property type="entry name" value="CRAL-TRIO_dom_sf"/>
</dbReference>
<dbReference type="PANTHER" id="PTHR45824">
    <property type="entry name" value="GH16843P"/>
    <property type="match status" value="1"/>
</dbReference>
<dbReference type="SMART" id="SM00516">
    <property type="entry name" value="SEC14"/>
    <property type="match status" value="1"/>
</dbReference>
<dbReference type="PROSITE" id="PS50191">
    <property type="entry name" value="CRAL_TRIO"/>
    <property type="match status" value="1"/>
</dbReference>
<dbReference type="Gene3D" id="3.40.525.10">
    <property type="entry name" value="CRAL-TRIO lipid binding domain"/>
    <property type="match status" value="1"/>
</dbReference>
<evidence type="ECO:0000313" key="4">
    <source>
        <dbReference type="Proteomes" id="UP001329825"/>
    </source>
</evidence>
<feature type="compositionally biased region" description="Polar residues" evidence="1">
    <location>
        <begin position="341"/>
        <end position="373"/>
    </location>
</feature>
<dbReference type="SUPFAM" id="SSF46938">
    <property type="entry name" value="CRAL/TRIO N-terminal domain"/>
    <property type="match status" value="1"/>
</dbReference>